<keyword evidence="1" id="KW-1133">Transmembrane helix</keyword>
<dbReference type="EMBL" id="CACRUS010000003">
    <property type="protein sequence ID" value="VYT91355.1"/>
    <property type="molecule type" value="Genomic_DNA"/>
</dbReference>
<evidence type="ECO:0008006" key="3">
    <source>
        <dbReference type="Google" id="ProtNLM"/>
    </source>
</evidence>
<accession>A0A6N3AFU4</accession>
<reference evidence="2" key="1">
    <citation type="submission" date="2019-11" db="EMBL/GenBank/DDBJ databases">
        <authorList>
            <person name="Feng L."/>
        </authorList>
    </citation>
    <scope>NUCLEOTIDE SEQUENCE</scope>
    <source>
        <strain evidence="2">PagglomeransLFYP105</strain>
    </source>
</reference>
<gene>
    <name evidence="2" type="ORF">PALFYP105_02816</name>
</gene>
<feature type="transmembrane region" description="Helical" evidence="1">
    <location>
        <begin position="76"/>
        <end position="95"/>
    </location>
</feature>
<dbReference type="AlphaFoldDB" id="A0A6N3AFU4"/>
<name>A0A6N3AFU4_ENTAG</name>
<keyword evidence="1" id="KW-0472">Membrane</keyword>
<protein>
    <recommendedName>
        <fullName evidence="3">Hemolysin XhlA</fullName>
    </recommendedName>
</protein>
<proteinExistence type="predicted"/>
<evidence type="ECO:0000256" key="1">
    <source>
        <dbReference type="SAM" id="Phobius"/>
    </source>
</evidence>
<evidence type="ECO:0000313" key="2">
    <source>
        <dbReference type="EMBL" id="VYT91355.1"/>
    </source>
</evidence>
<keyword evidence="1" id="KW-0812">Transmembrane</keyword>
<sequence>MNIRMEDNIHVVDFPKYGGGGSGGDDMLEKRVKKLEDDLAGIRTDIAVIKSNYANKEDVASLRAELHQSISAQTKWLAATMIGIAGLAMAVAKLIF</sequence>
<organism evidence="2">
    <name type="scientific">Enterobacter agglomerans</name>
    <name type="common">Erwinia herbicola</name>
    <name type="synonym">Pantoea agglomerans</name>
    <dbReference type="NCBI Taxonomy" id="549"/>
    <lineage>
        <taxon>Bacteria</taxon>
        <taxon>Pseudomonadati</taxon>
        <taxon>Pseudomonadota</taxon>
        <taxon>Gammaproteobacteria</taxon>
        <taxon>Enterobacterales</taxon>
        <taxon>Erwiniaceae</taxon>
        <taxon>Pantoea</taxon>
        <taxon>Pantoea agglomerans group</taxon>
    </lineage>
</organism>